<organism evidence="2 3">
    <name type="scientific">Jatropha curcas</name>
    <name type="common">Barbados nut</name>
    <dbReference type="NCBI Taxonomy" id="180498"/>
    <lineage>
        <taxon>Eukaryota</taxon>
        <taxon>Viridiplantae</taxon>
        <taxon>Streptophyta</taxon>
        <taxon>Embryophyta</taxon>
        <taxon>Tracheophyta</taxon>
        <taxon>Spermatophyta</taxon>
        <taxon>Magnoliopsida</taxon>
        <taxon>eudicotyledons</taxon>
        <taxon>Gunneridae</taxon>
        <taxon>Pentapetalae</taxon>
        <taxon>rosids</taxon>
        <taxon>fabids</taxon>
        <taxon>Malpighiales</taxon>
        <taxon>Euphorbiaceae</taxon>
        <taxon>Crotonoideae</taxon>
        <taxon>Jatropheae</taxon>
        <taxon>Jatropha</taxon>
    </lineage>
</organism>
<gene>
    <name evidence="2" type="ORF">JCGZ_22806</name>
</gene>
<evidence type="ECO:0000256" key="1">
    <source>
        <dbReference type="SAM" id="MobiDB-lite"/>
    </source>
</evidence>
<evidence type="ECO:0000313" key="2">
    <source>
        <dbReference type="EMBL" id="KDP43254.1"/>
    </source>
</evidence>
<reference evidence="2 3" key="1">
    <citation type="journal article" date="2014" name="PLoS ONE">
        <title>Global Analysis of Gene Expression Profiles in Physic Nut (Jatropha curcas L.) Seedlings Exposed to Salt Stress.</title>
        <authorList>
            <person name="Zhang L."/>
            <person name="Zhang C."/>
            <person name="Wu P."/>
            <person name="Chen Y."/>
            <person name="Li M."/>
            <person name="Jiang H."/>
            <person name="Wu G."/>
        </authorList>
    </citation>
    <scope>NUCLEOTIDE SEQUENCE [LARGE SCALE GENOMIC DNA]</scope>
    <source>
        <strain evidence="3">cv. GZQX0401</strain>
        <tissue evidence="2">Young leaves</tissue>
    </source>
</reference>
<dbReference type="EMBL" id="KK914277">
    <property type="protein sequence ID" value="KDP43254.1"/>
    <property type="molecule type" value="Genomic_DNA"/>
</dbReference>
<dbReference type="Proteomes" id="UP000027138">
    <property type="component" value="Unassembled WGS sequence"/>
</dbReference>
<protein>
    <submittedName>
        <fullName evidence="2">Uncharacterized protein</fullName>
    </submittedName>
</protein>
<keyword evidence="3" id="KW-1185">Reference proteome</keyword>
<accession>A0A067LGI0</accession>
<evidence type="ECO:0000313" key="3">
    <source>
        <dbReference type="Proteomes" id="UP000027138"/>
    </source>
</evidence>
<proteinExistence type="predicted"/>
<name>A0A067LGI0_JATCU</name>
<dbReference type="AlphaFoldDB" id="A0A067LGI0"/>
<feature type="region of interest" description="Disordered" evidence="1">
    <location>
        <begin position="141"/>
        <end position="171"/>
    </location>
</feature>
<sequence length="171" mass="18244">MTPEDRLLEYDGFPADDYLVPGDYASYLSTRLRARLPDVREYSQEEASDPAFYEAQAEVDAPAGPAGAMLGDVPFPPGMEVALDPTLGLGSAIVILTDLRQAPPQLQLDPEHATHISACLEIPGALPKVLLRSVLHRQVTSGAPREGVGDWEATEAPIPPGQRCCLSPDGG</sequence>